<evidence type="ECO:0000313" key="1">
    <source>
        <dbReference type="EMBL" id="OWF43997.1"/>
    </source>
</evidence>
<keyword evidence="2" id="KW-1185">Reference proteome</keyword>
<organism evidence="1 2">
    <name type="scientific">Mizuhopecten yessoensis</name>
    <name type="common">Japanese scallop</name>
    <name type="synonym">Patinopecten yessoensis</name>
    <dbReference type="NCBI Taxonomy" id="6573"/>
    <lineage>
        <taxon>Eukaryota</taxon>
        <taxon>Metazoa</taxon>
        <taxon>Spiralia</taxon>
        <taxon>Lophotrochozoa</taxon>
        <taxon>Mollusca</taxon>
        <taxon>Bivalvia</taxon>
        <taxon>Autobranchia</taxon>
        <taxon>Pteriomorphia</taxon>
        <taxon>Pectinida</taxon>
        <taxon>Pectinoidea</taxon>
        <taxon>Pectinidae</taxon>
        <taxon>Mizuhopecten</taxon>
    </lineage>
</organism>
<name>A0A210Q5I8_MIZYE</name>
<sequence>MVPVHQLAGSLSKFYCEARPLPKNEKDIENLYNLNSLLSIRAAINRHLSDIYRNDDMLRGNEFKTSNNILDGLLKQRTRPGLSKPVTHKKVIGLADMKNKILLF</sequence>
<dbReference type="Proteomes" id="UP000242188">
    <property type="component" value="Unassembled WGS sequence"/>
</dbReference>
<accession>A0A210Q5I8</accession>
<dbReference type="EMBL" id="NEDP02004945">
    <property type="protein sequence ID" value="OWF43997.1"/>
    <property type="molecule type" value="Genomic_DNA"/>
</dbReference>
<reference evidence="1 2" key="1">
    <citation type="journal article" date="2017" name="Nat. Ecol. Evol.">
        <title>Scallop genome provides insights into evolution of bilaterian karyotype and development.</title>
        <authorList>
            <person name="Wang S."/>
            <person name="Zhang J."/>
            <person name="Jiao W."/>
            <person name="Li J."/>
            <person name="Xun X."/>
            <person name="Sun Y."/>
            <person name="Guo X."/>
            <person name="Huan P."/>
            <person name="Dong B."/>
            <person name="Zhang L."/>
            <person name="Hu X."/>
            <person name="Sun X."/>
            <person name="Wang J."/>
            <person name="Zhao C."/>
            <person name="Wang Y."/>
            <person name="Wang D."/>
            <person name="Huang X."/>
            <person name="Wang R."/>
            <person name="Lv J."/>
            <person name="Li Y."/>
            <person name="Zhang Z."/>
            <person name="Liu B."/>
            <person name="Lu W."/>
            <person name="Hui Y."/>
            <person name="Liang J."/>
            <person name="Zhou Z."/>
            <person name="Hou R."/>
            <person name="Li X."/>
            <person name="Liu Y."/>
            <person name="Li H."/>
            <person name="Ning X."/>
            <person name="Lin Y."/>
            <person name="Zhao L."/>
            <person name="Xing Q."/>
            <person name="Dou J."/>
            <person name="Li Y."/>
            <person name="Mao J."/>
            <person name="Guo H."/>
            <person name="Dou H."/>
            <person name="Li T."/>
            <person name="Mu C."/>
            <person name="Jiang W."/>
            <person name="Fu Q."/>
            <person name="Fu X."/>
            <person name="Miao Y."/>
            <person name="Liu J."/>
            <person name="Yu Q."/>
            <person name="Li R."/>
            <person name="Liao H."/>
            <person name="Li X."/>
            <person name="Kong Y."/>
            <person name="Jiang Z."/>
            <person name="Chourrout D."/>
            <person name="Li R."/>
            <person name="Bao Z."/>
        </authorList>
    </citation>
    <scope>NUCLEOTIDE SEQUENCE [LARGE SCALE GENOMIC DNA]</scope>
    <source>
        <strain evidence="1 2">PY_sf001</strain>
    </source>
</reference>
<dbReference type="PANTHER" id="PTHR21446:SF12">
    <property type="entry name" value="POTASSIUM CHANNEL TETRAMERIZATION DOMAIN CONTAINING 1"/>
    <property type="match status" value="1"/>
</dbReference>
<gene>
    <name evidence="1" type="ORF">KP79_PYT22379</name>
</gene>
<protein>
    <submittedName>
        <fullName evidence="1">Uncharacterized protein</fullName>
    </submittedName>
</protein>
<dbReference type="PANTHER" id="PTHR21446">
    <property type="entry name" value="DUF3504 DOMAIN-CONTAINING PROTEIN"/>
    <property type="match status" value="1"/>
</dbReference>
<evidence type="ECO:0000313" key="2">
    <source>
        <dbReference type="Proteomes" id="UP000242188"/>
    </source>
</evidence>
<comment type="caution">
    <text evidence="1">The sequence shown here is derived from an EMBL/GenBank/DDBJ whole genome shotgun (WGS) entry which is preliminary data.</text>
</comment>
<dbReference type="AlphaFoldDB" id="A0A210Q5I8"/>
<dbReference type="InterPro" id="IPR052787">
    <property type="entry name" value="MAVS"/>
</dbReference>
<dbReference type="OrthoDB" id="6076517at2759"/>
<proteinExistence type="predicted"/>